<keyword evidence="1" id="KW-1133">Transmembrane helix</keyword>
<protein>
    <submittedName>
        <fullName evidence="2">Uncharacterized protein</fullName>
    </submittedName>
</protein>
<keyword evidence="1" id="KW-0812">Transmembrane</keyword>
<feature type="transmembrane region" description="Helical" evidence="1">
    <location>
        <begin position="16"/>
        <end position="35"/>
    </location>
</feature>
<evidence type="ECO:0000256" key="1">
    <source>
        <dbReference type="SAM" id="Phobius"/>
    </source>
</evidence>
<accession>A0A2P2IUJ4</accession>
<dbReference type="EMBL" id="GGEC01004364">
    <property type="protein sequence ID" value="MBW84847.1"/>
    <property type="molecule type" value="Transcribed_RNA"/>
</dbReference>
<organism evidence="2">
    <name type="scientific">Rhizophora mucronata</name>
    <name type="common">Asiatic mangrove</name>
    <dbReference type="NCBI Taxonomy" id="61149"/>
    <lineage>
        <taxon>Eukaryota</taxon>
        <taxon>Viridiplantae</taxon>
        <taxon>Streptophyta</taxon>
        <taxon>Embryophyta</taxon>
        <taxon>Tracheophyta</taxon>
        <taxon>Spermatophyta</taxon>
        <taxon>Magnoliopsida</taxon>
        <taxon>eudicotyledons</taxon>
        <taxon>Gunneridae</taxon>
        <taxon>Pentapetalae</taxon>
        <taxon>rosids</taxon>
        <taxon>fabids</taxon>
        <taxon>Malpighiales</taxon>
        <taxon>Rhizophoraceae</taxon>
        <taxon>Rhizophora</taxon>
    </lineage>
</organism>
<dbReference type="AlphaFoldDB" id="A0A2P2IUJ4"/>
<keyword evidence="1" id="KW-0472">Membrane</keyword>
<reference evidence="2" key="1">
    <citation type="submission" date="2018-02" db="EMBL/GenBank/DDBJ databases">
        <title>Rhizophora mucronata_Transcriptome.</title>
        <authorList>
            <person name="Meera S.P."/>
            <person name="Sreeshan A."/>
            <person name="Augustine A."/>
        </authorList>
    </citation>
    <scope>NUCLEOTIDE SEQUENCE</scope>
    <source>
        <tissue evidence="2">Leaf</tissue>
    </source>
</reference>
<evidence type="ECO:0000313" key="2">
    <source>
        <dbReference type="EMBL" id="MBW84847.1"/>
    </source>
</evidence>
<proteinExistence type="predicted"/>
<name>A0A2P2IUJ4_RHIMU</name>
<sequence>MRPNCLKSFLAKDFQVNLALPLPLLTTILLVSIMYKKRQQ</sequence>